<dbReference type="PROSITE" id="PS51257">
    <property type="entry name" value="PROKAR_LIPOPROTEIN"/>
    <property type="match status" value="1"/>
</dbReference>
<protein>
    <submittedName>
        <fullName evidence="4">L-cystine transport system substrate-binding protein</fullName>
    </submittedName>
</protein>
<evidence type="ECO:0000313" key="4">
    <source>
        <dbReference type="EMBL" id="SEP44141.1"/>
    </source>
</evidence>
<evidence type="ECO:0000313" key="5">
    <source>
        <dbReference type="Proteomes" id="UP000198847"/>
    </source>
</evidence>
<evidence type="ECO:0000256" key="2">
    <source>
        <dbReference type="SAM" id="SignalP"/>
    </source>
</evidence>
<feature type="domain" description="Solute-binding protein family 3/N-terminal" evidence="3">
    <location>
        <begin position="42"/>
        <end position="280"/>
    </location>
</feature>
<dbReference type="Proteomes" id="UP000198847">
    <property type="component" value="Unassembled WGS sequence"/>
</dbReference>
<name>A0A1H8XWJ6_9FIRM</name>
<dbReference type="SUPFAM" id="SSF53850">
    <property type="entry name" value="Periplasmic binding protein-like II"/>
    <property type="match status" value="1"/>
</dbReference>
<dbReference type="AlphaFoldDB" id="A0A1H8XWJ6"/>
<organism evidence="4 5">
    <name type="scientific">Propionispora vibrioides</name>
    <dbReference type="NCBI Taxonomy" id="112903"/>
    <lineage>
        <taxon>Bacteria</taxon>
        <taxon>Bacillati</taxon>
        <taxon>Bacillota</taxon>
        <taxon>Negativicutes</taxon>
        <taxon>Selenomonadales</taxon>
        <taxon>Sporomusaceae</taxon>
        <taxon>Propionispora</taxon>
    </lineage>
</organism>
<keyword evidence="5" id="KW-1185">Reference proteome</keyword>
<evidence type="ECO:0000256" key="1">
    <source>
        <dbReference type="ARBA" id="ARBA00022729"/>
    </source>
</evidence>
<sequence>MRKIWKTLGIISMLAMLTVSVGCGNGTDKKANSEANTTEKKVVRVAFTNYYVPYDFVNQAGEPDGFEVQVMKEVEKLLPQYQFKFEPTSDDDLLIGVESGKYDVGIKGVWQTEARKTKFIFPKNNIAASVIGLTFRKSDADKIKDMDSFAKIGGKLVPIAPQNAQYAVVEDYNKKHPDTPIKLLPSESFQVADAYTWVLEGRYDAFFDIELAYKNNVVNDKGTYHKFNDQLAYVRYNAIPTYPIFNKKDQEFADAYDKAIEQLTQSGKIKELEQKYFGEDLLQLVKK</sequence>
<feature type="chain" id="PRO_5039705055" evidence="2">
    <location>
        <begin position="22"/>
        <end position="287"/>
    </location>
</feature>
<dbReference type="InterPro" id="IPR001638">
    <property type="entry name" value="Solute-binding_3/MltF_N"/>
</dbReference>
<dbReference type="Gene3D" id="3.40.190.10">
    <property type="entry name" value="Periplasmic binding protein-like II"/>
    <property type="match status" value="2"/>
</dbReference>
<reference evidence="4 5" key="1">
    <citation type="submission" date="2016-10" db="EMBL/GenBank/DDBJ databases">
        <authorList>
            <person name="de Groot N.N."/>
        </authorList>
    </citation>
    <scope>NUCLEOTIDE SEQUENCE [LARGE SCALE GENOMIC DNA]</scope>
    <source>
        <strain evidence="4 5">DSM 13305</strain>
    </source>
</reference>
<dbReference type="STRING" id="112903.SAMN04490178_13147"/>
<dbReference type="EMBL" id="FODY01000031">
    <property type="protein sequence ID" value="SEP44141.1"/>
    <property type="molecule type" value="Genomic_DNA"/>
</dbReference>
<evidence type="ECO:0000259" key="3">
    <source>
        <dbReference type="SMART" id="SM00062"/>
    </source>
</evidence>
<feature type="signal peptide" evidence="2">
    <location>
        <begin position="1"/>
        <end position="21"/>
    </location>
</feature>
<dbReference type="Pfam" id="PF00497">
    <property type="entry name" value="SBP_bac_3"/>
    <property type="match status" value="1"/>
</dbReference>
<accession>A0A1H8XWJ6</accession>
<keyword evidence="1 2" id="KW-0732">Signal</keyword>
<proteinExistence type="predicted"/>
<gene>
    <name evidence="4" type="ORF">SAMN04490178_13147</name>
</gene>
<dbReference type="PANTHER" id="PTHR35936:SF19">
    <property type="entry name" value="AMINO-ACID-BINDING PROTEIN YXEM-RELATED"/>
    <property type="match status" value="1"/>
</dbReference>
<dbReference type="PANTHER" id="PTHR35936">
    <property type="entry name" value="MEMBRANE-BOUND LYTIC MUREIN TRANSGLYCOSYLASE F"/>
    <property type="match status" value="1"/>
</dbReference>
<dbReference type="SMART" id="SM00062">
    <property type="entry name" value="PBPb"/>
    <property type="match status" value="1"/>
</dbReference>
<dbReference type="OrthoDB" id="8613538at2"/>